<keyword evidence="5 6" id="KW-0234">DNA repair</keyword>
<organism evidence="8 9">
    <name type="scientific">Mycoplasma capricolum subsp. capricolum 14232</name>
    <dbReference type="NCBI Taxonomy" id="1188238"/>
    <lineage>
        <taxon>Bacteria</taxon>
        <taxon>Bacillati</taxon>
        <taxon>Mycoplasmatota</taxon>
        <taxon>Mollicutes</taxon>
        <taxon>Mycoplasmataceae</taxon>
        <taxon>Mycoplasma</taxon>
    </lineage>
</organism>
<evidence type="ECO:0000256" key="1">
    <source>
        <dbReference type="ARBA" id="ARBA00022490"/>
    </source>
</evidence>
<keyword evidence="4 6" id="KW-0233">DNA recombination</keyword>
<dbReference type="Proteomes" id="UP000028533">
    <property type="component" value="Unassembled WGS sequence"/>
</dbReference>
<keyword evidence="1 6" id="KW-0963">Cytoplasm</keyword>
<accession>A0A084EMA6</accession>
<dbReference type="EMBL" id="JFDO01000016">
    <property type="protein sequence ID" value="KEZ19098.1"/>
    <property type="molecule type" value="Genomic_DNA"/>
</dbReference>
<sequence length="186" mass="22093">MNDYINGFLYKIDDKFLYLELNNLGYRYLYLKSDLKNFKLNENNKVYIAINVIDNHFKYYGFFNQLVRDLFEILININTIGEKTAFLILENYSYQELIDIFKNGKTDKILQLKGIGNYTARLIINSVQKELFNNKISEKKNKVITSLEKLGYKTKDIYKIIINVDEDLTIDELTKYVLEKLSYINN</sequence>
<comment type="subcellular location">
    <subcellularLocation>
        <location evidence="6">Cytoplasm</location>
    </subcellularLocation>
</comment>
<dbReference type="InterPro" id="IPR000085">
    <property type="entry name" value="RuvA"/>
</dbReference>
<evidence type="ECO:0000259" key="7">
    <source>
        <dbReference type="SMART" id="SM00278"/>
    </source>
</evidence>
<proteinExistence type="inferred from homology"/>
<keyword evidence="8" id="KW-0067">ATP-binding</keyword>
<gene>
    <name evidence="6 8" type="primary">ruvA</name>
    <name evidence="8" type="ORF">MCAPa_4140</name>
</gene>
<dbReference type="InterPro" id="IPR010994">
    <property type="entry name" value="RuvA_2-like"/>
</dbReference>
<comment type="caution">
    <text evidence="6">Lacks conserved residue(s) required for the propagation of feature annotation.</text>
</comment>
<keyword evidence="8" id="KW-0547">Nucleotide-binding</keyword>
<dbReference type="SUPFAM" id="SSF47781">
    <property type="entry name" value="RuvA domain 2-like"/>
    <property type="match status" value="1"/>
</dbReference>
<dbReference type="InterPro" id="IPR003583">
    <property type="entry name" value="Hlx-hairpin-Hlx_DNA-bd_motif"/>
</dbReference>
<dbReference type="SMART" id="SM00278">
    <property type="entry name" value="HhH1"/>
    <property type="match status" value="2"/>
</dbReference>
<dbReference type="Gene3D" id="1.10.150.20">
    <property type="entry name" value="5' to 3' exonuclease, C-terminal subdomain"/>
    <property type="match status" value="1"/>
</dbReference>
<dbReference type="NCBIfam" id="TIGR00084">
    <property type="entry name" value="ruvA"/>
    <property type="match status" value="1"/>
</dbReference>
<comment type="domain">
    <text evidence="6">Has three domains with a flexible linker between the domains II and III and assumes an 'L' shape. Domain III is highly mobile and contacts RuvB.</text>
</comment>
<feature type="region of interest" description="Domain III" evidence="6">
    <location>
        <begin position="141"/>
        <end position="186"/>
    </location>
</feature>
<dbReference type="GO" id="GO:0003678">
    <property type="term" value="F:DNA helicase activity"/>
    <property type="evidence" value="ECO:0007669"/>
    <property type="project" value="InterPro"/>
</dbReference>
<keyword evidence="3 6" id="KW-0238">DNA-binding</keyword>
<evidence type="ECO:0000256" key="4">
    <source>
        <dbReference type="ARBA" id="ARBA00023172"/>
    </source>
</evidence>
<dbReference type="InterPro" id="IPR012340">
    <property type="entry name" value="NA-bd_OB-fold"/>
</dbReference>
<dbReference type="GO" id="GO:0006281">
    <property type="term" value="P:DNA repair"/>
    <property type="evidence" value="ECO:0007669"/>
    <property type="project" value="UniProtKB-UniRule"/>
</dbReference>
<feature type="region of interest" description="Domain II" evidence="6">
    <location>
        <begin position="64"/>
        <end position="141"/>
    </location>
</feature>
<dbReference type="Pfam" id="PF14520">
    <property type="entry name" value="HHH_5"/>
    <property type="match status" value="1"/>
</dbReference>
<dbReference type="HAMAP" id="MF_00031">
    <property type="entry name" value="DNA_HJ_migration_RuvA"/>
    <property type="match status" value="1"/>
</dbReference>
<feature type="domain" description="Helix-hairpin-helix DNA-binding motif class 1" evidence="7">
    <location>
        <begin position="107"/>
        <end position="126"/>
    </location>
</feature>
<evidence type="ECO:0000256" key="3">
    <source>
        <dbReference type="ARBA" id="ARBA00023125"/>
    </source>
</evidence>
<dbReference type="Gene3D" id="2.40.50.140">
    <property type="entry name" value="Nucleic acid-binding proteins"/>
    <property type="match status" value="1"/>
</dbReference>
<name>A0A084EMA6_MYCCA</name>
<feature type="domain" description="Helix-hairpin-helix DNA-binding motif class 1" evidence="7">
    <location>
        <begin position="72"/>
        <end position="91"/>
    </location>
</feature>
<comment type="subunit">
    <text evidence="6">Homotetramer. Forms an RuvA(8)-RuvB(12)-Holliday junction (HJ) complex. HJ DNA is sandwiched between 2 RuvA tetramers; dsDNA enters through RuvA and exits via RuvB. An RuvB hexamer assembles on each DNA strand where it exits the tetramer. Each RuvB hexamer is contacted by two RuvA subunits (via domain III) on 2 adjacent RuvB subunits; this complex drives branch migration. In the full resolvosome a probable DNA-RuvA(4)-RuvB(12)-RuvC(2) complex forms which resolves the HJ.</text>
</comment>
<evidence type="ECO:0000313" key="9">
    <source>
        <dbReference type="Proteomes" id="UP000028533"/>
    </source>
</evidence>
<reference evidence="8 9" key="1">
    <citation type="submission" date="2014-02" db="EMBL/GenBank/DDBJ databases">
        <title>Genome sequence of Mycoplasma capricolum subsp. capricolum strain 14232.</title>
        <authorList>
            <person name="Sirand-Pugnet P."/>
            <person name="Breton M."/>
            <person name="Dordet-Frisoni E."/>
            <person name="Baranowski E."/>
            <person name="Barre A."/>
            <person name="Couture C."/>
            <person name="Dupuy V."/>
            <person name="Gaurivaud P."/>
            <person name="Jacob D."/>
            <person name="Lemaitre C."/>
            <person name="Manso-Silvan L."/>
            <person name="Nikolski M."/>
            <person name="Nouvel L.-X."/>
            <person name="Poumarat F."/>
            <person name="Tardy F."/>
            <person name="Thebault P."/>
            <person name="Theil S."/>
            <person name="Citti C."/>
            <person name="Thiaucourt F."/>
            <person name="Blanchard A."/>
        </authorList>
    </citation>
    <scope>NUCLEOTIDE SEQUENCE [LARGE SCALE GENOMIC DNA]</scope>
    <source>
        <strain evidence="8 9">14232</strain>
    </source>
</reference>
<evidence type="ECO:0000313" key="8">
    <source>
        <dbReference type="EMBL" id="KEZ19098.1"/>
    </source>
</evidence>
<comment type="caution">
    <text evidence="8">The sequence shown here is derived from an EMBL/GenBank/DDBJ whole genome shotgun (WGS) entry which is preliminary data.</text>
</comment>
<comment type="function">
    <text evidence="6">The RuvA-RuvB-RuvC complex processes Holliday junction (HJ) DNA during genetic recombination and DNA repair, while the RuvA-RuvB complex plays an important role in the rescue of blocked DNA replication forks via replication fork reversal (RFR). RuvA specifically binds to HJ cruciform DNA, conferring on it an open structure. The RuvB hexamer acts as an ATP-dependent pump, pulling dsDNA into and through the RuvAB complex. HJ branch migration allows RuvC to scan DNA until it finds its consensus sequence, where it cleaves and resolves the cruciform DNA.</text>
</comment>
<dbReference type="GO" id="GO:0000400">
    <property type="term" value="F:four-way junction DNA binding"/>
    <property type="evidence" value="ECO:0007669"/>
    <property type="project" value="UniProtKB-UniRule"/>
</dbReference>
<keyword evidence="2 6" id="KW-0227">DNA damage</keyword>
<protein>
    <recommendedName>
        <fullName evidence="6">Holliday junction branch migration complex subunit RuvA</fullName>
    </recommendedName>
</protein>
<comment type="similarity">
    <text evidence="6">Belongs to the RuvA family.</text>
</comment>
<keyword evidence="8" id="KW-0347">Helicase</keyword>
<dbReference type="RefSeq" id="WP_036431776.1">
    <property type="nucleotide sequence ID" value="NZ_JFDO01000016.1"/>
</dbReference>
<dbReference type="SUPFAM" id="SSF50249">
    <property type="entry name" value="Nucleic acid-binding proteins"/>
    <property type="match status" value="1"/>
</dbReference>
<keyword evidence="8" id="KW-0378">Hydrolase</keyword>
<dbReference type="GO" id="GO:0048476">
    <property type="term" value="C:Holliday junction resolvase complex"/>
    <property type="evidence" value="ECO:0007669"/>
    <property type="project" value="UniProtKB-UniRule"/>
</dbReference>
<dbReference type="GO" id="GO:0006310">
    <property type="term" value="P:DNA recombination"/>
    <property type="evidence" value="ECO:0007669"/>
    <property type="project" value="UniProtKB-UniRule"/>
</dbReference>
<dbReference type="AlphaFoldDB" id="A0A084EMA6"/>
<evidence type="ECO:0000256" key="6">
    <source>
        <dbReference type="HAMAP-Rule" id="MF_00031"/>
    </source>
</evidence>
<evidence type="ECO:0000256" key="2">
    <source>
        <dbReference type="ARBA" id="ARBA00022763"/>
    </source>
</evidence>
<dbReference type="GO" id="GO:0005737">
    <property type="term" value="C:cytoplasm"/>
    <property type="evidence" value="ECO:0007669"/>
    <property type="project" value="UniProtKB-SubCell"/>
</dbReference>
<evidence type="ECO:0000256" key="5">
    <source>
        <dbReference type="ARBA" id="ARBA00023204"/>
    </source>
</evidence>